<feature type="region of interest" description="Disordered" evidence="1">
    <location>
        <begin position="49"/>
        <end position="83"/>
    </location>
</feature>
<proteinExistence type="predicted"/>
<name>A0AAU9XG88_9CNID</name>
<gene>
    <name evidence="2" type="ORF">PMEA_00023104</name>
</gene>
<reference evidence="2 3" key="1">
    <citation type="submission" date="2022-05" db="EMBL/GenBank/DDBJ databases">
        <authorList>
            <consortium name="Genoscope - CEA"/>
            <person name="William W."/>
        </authorList>
    </citation>
    <scope>NUCLEOTIDE SEQUENCE [LARGE SCALE GENOMIC DNA]</scope>
</reference>
<organism evidence="2 3">
    <name type="scientific">Pocillopora meandrina</name>
    <dbReference type="NCBI Taxonomy" id="46732"/>
    <lineage>
        <taxon>Eukaryota</taxon>
        <taxon>Metazoa</taxon>
        <taxon>Cnidaria</taxon>
        <taxon>Anthozoa</taxon>
        <taxon>Hexacorallia</taxon>
        <taxon>Scleractinia</taxon>
        <taxon>Astrocoeniina</taxon>
        <taxon>Pocilloporidae</taxon>
        <taxon>Pocillopora</taxon>
    </lineage>
</organism>
<keyword evidence="3" id="KW-1185">Reference proteome</keyword>
<comment type="caution">
    <text evidence="2">The sequence shown here is derived from an EMBL/GenBank/DDBJ whole genome shotgun (WGS) entry which is preliminary data.</text>
</comment>
<dbReference type="Proteomes" id="UP001159428">
    <property type="component" value="Unassembled WGS sequence"/>
</dbReference>
<accession>A0AAU9XG88</accession>
<dbReference type="EMBL" id="CALNXJ010000042">
    <property type="protein sequence ID" value="CAH3146843.1"/>
    <property type="molecule type" value="Genomic_DNA"/>
</dbReference>
<evidence type="ECO:0000256" key="1">
    <source>
        <dbReference type="SAM" id="MobiDB-lite"/>
    </source>
</evidence>
<protein>
    <recommendedName>
        <fullName evidence="4">DDE Tnp4 domain-containing protein</fullName>
    </recommendedName>
</protein>
<evidence type="ECO:0000313" key="2">
    <source>
        <dbReference type="EMBL" id="CAH3146843.1"/>
    </source>
</evidence>
<evidence type="ECO:0008006" key="4">
    <source>
        <dbReference type="Google" id="ProtNLM"/>
    </source>
</evidence>
<dbReference type="AlphaFoldDB" id="A0AAU9XG88"/>
<sequence>MNTLGLLKGRFRRLKTQMAVDKIEDAPVMIVAACVLHNICLMDDEDDIEDLMDNNSNDDDHDNDNYNNGDAEDKRNQVIRNLP</sequence>
<evidence type="ECO:0000313" key="3">
    <source>
        <dbReference type="Proteomes" id="UP001159428"/>
    </source>
</evidence>
<feature type="compositionally biased region" description="Acidic residues" evidence="1">
    <location>
        <begin position="49"/>
        <end position="62"/>
    </location>
</feature>